<feature type="compositionally biased region" description="Basic and acidic residues" evidence="3">
    <location>
        <begin position="52"/>
        <end position="63"/>
    </location>
</feature>
<feature type="compositionally biased region" description="Basic and acidic residues" evidence="3">
    <location>
        <begin position="78"/>
        <end position="87"/>
    </location>
</feature>
<keyword evidence="5" id="KW-1185">Reference proteome</keyword>
<feature type="compositionally biased region" description="Basic and acidic residues" evidence="3">
    <location>
        <begin position="128"/>
        <end position="146"/>
    </location>
</feature>
<dbReference type="PROSITE" id="PS00823">
    <property type="entry name" value="DEHYDRIN_2"/>
    <property type="match status" value="1"/>
</dbReference>
<evidence type="ECO:0008006" key="6">
    <source>
        <dbReference type="Google" id="ProtNLM"/>
    </source>
</evidence>
<dbReference type="Pfam" id="PF00257">
    <property type="entry name" value="Dehydrin"/>
    <property type="match status" value="1"/>
</dbReference>
<evidence type="ECO:0000313" key="5">
    <source>
        <dbReference type="Proteomes" id="UP000231279"/>
    </source>
</evidence>
<organism evidence="4 5">
    <name type="scientific">Handroanthus impetiginosus</name>
    <dbReference type="NCBI Taxonomy" id="429701"/>
    <lineage>
        <taxon>Eukaryota</taxon>
        <taxon>Viridiplantae</taxon>
        <taxon>Streptophyta</taxon>
        <taxon>Embryophyta</taxon>
        <taxon>Tracheophyta</taxon>
        <taxon>Spermatophyta</taxon>
        <taxon>Magnoliopsida</taxon>
        <taxon>eudicotyledons</taxon>
        <taxon>Gunneridae</taxon>
        <taxon>Pentapetalae</taxon>
        <taxon>asterids</taxon>
        <taxon>lamiids</taxon>
        <taxon>Lamiales</taxon>
        <taxon>Bignoniaceae</taxon>
        <taxon>Crescentiina</taxon>
        <taxon>Tabebuia alliance</taxon>
        <taxon>Handroanthus</taxon>
    </lineage>
</organism>
<protein>
    <recommendedName>
        <fullName evidence="6">Dehydrin</fullName>
    </recommendedName>
</protein>
<comment type="similarity">
    <text evidence="1 2">Belongs to the plant dehydrin family.</text>
</comment>
<dbReference type="GO" id="GO:0009737">
    <property type="term" value="P:response to abscisic acid"/>
    <property type="evidence" value="ECO:0007669"/>
    <property type="project" value="TreeGrafter"/>
</dbReference>
<comment type="caution">
    <text evidence="4">The sequence shown here is derived from an EMBL/GenBank/DDBJ whole genome shotgun (WGS) entry which is preliminary data.</text>
</comment>
<dbReference type="PANTHER" id="PTHR33346:SF2">
    <property type="entry name" value="DEHYDRIN ERD14"/>
    <property type="match status" value="1"/>
</dbReference>
<dbReference type="EMBL" id="NKXS01003211">
    <property type="protein sequence ID" value="PIN10490.1"/>
    <property type="molecule type" value="Genomic_DNA"/>
</dbReference>
<feature type="compositionally biased region" description="Basic and acidic residues" evidence="3">
    <location>
        <begin position="97"/>
        <end position="107"/>
    </location>
</feature>
<dbReference type="InterPro" id="IPR000167">
    <property type="entry name" value="Dehydrin"/>
</dbReference>
<name>A0A2G9GZQ6_9LAMI</name>
<evidence type="ECO:0000313" key="4">
    <source>
        <dbReference type="EMBL" id="PIN10490.1"/>
    </source>
</evidence>
<dbReference type="InterPro" id="IPR030513">
    <property type="entry name" value="Dehydrin_CS"/>
</dbReference>
<proteinExistence type="inferred from homology"/>
<reference evidence="5" key="1">
    <citation type="journal article" date="2018" name="Gigascience">
        <title>Genome assembly of the Pink Ipe (Handroanthus impetiginosus, Bignoniaceae), a highly valued, ecologically keystone Neotropical timber forest tree.</title>
        <authorList>
            <person name="Silva-Junior O.B."/>
            <person name="Grattapaglia D."/>
            <person name="Novaes E."/>
            <person name="Collevatti R.G."/>
        </authorList>
    </citation>
    <scope>NUCLEOTIDE SEQUENCE [LARGE SCALE GENOMIC DNA]</scope>
    <source>
        <strain evidence="5">cv. UFG-1</strain>
    </source>
</reference>
<dbReference type="STRING" id="429701.A0A2G9GZQ6"/>
<gene>
    <name evidence="4" type="ORF">CDL12_16912</name>
</gene>
<evidence type="ECO:0000256" key="1">
    <source>
        <dbReference type="ARBA" id="ARBA00008403"/>
    </source>
</evidence>
<accession>A0A2G9GZQ6</accession>
<dbReference type="Proteomes" id="UP000231279">
    <property type="component" value="Unassembled WGS sequence"/>
</dbReference>
<dbReference type="GO" id="GO:0016020">
    <property type="term" value="C:membrane"/>
    <property type="evidence" value="ECO:0007669"/>
    <property type="project" value="TreeGrafter"/>
</dbReference>
<dbReference type="GO" id="GO:0009414">
    <property type="term" value="P:response to water deprivation"/>
    <property type="evidence" value="ECO:0007669"/>
    <property type="project" value="TreeGrafter"/>
</dbReference>
<sequence length="202" mass="22429">MAEQYPKAHANNSSDMPSEDSTKEPAGCFGFMAKKDQKSDQDEDLVMSDLNAAKETKEEKHTLMDVLQRAHSNSSSSGEEKVEEGGERKKKKKKKGLKETIKGKISGDEDGAENTEQKETCNIPMDKCSTDEEEKKGILEKIKEKLPGQQYSKGAEDIQTPPACEHSLGSDMHAKEKKGIIDKIKEKLPGQHKTNENHDVVN</sequence>
<dbReference type="AlphaFoldDB" id="A0A2G9GZQ6"/>
<evidence type="ECO:0000256" key="3">
    <source>
        <dbReference type="SAM" id="MobiDB-lite"/>
    </source>
</evidence>
<evidence type="ECO:0000256" key="2">
    <source>
        <dbReference type="RuleBase" id="RU003995"/>
    </source>
</evidence>
<feature type="region of interest" description="Disordered" evidence="3">
    <location>
        <begin position="183"/>
        <end position="202"/>
    </location>
</feature>
<feature type="region of interest" description="Disordered" evidence="3">
    <location>
        <begin position="1"/>
        <end position="173"/>
    </location>
</feature>
<dbReference type="GO" id="GO:0005829">
    <property type="term" value="C:cytosol"/>
    <property type="evidence" value="ECO:0007669"/>
    <property type="project" value="TreeGrafter"/>
</dbReference>
<dbReference type="PANTHER" id="PTHR33346">
    <property type="entry name" value="DEHYDRIN XERO 2-RELATED"/>
    <property type="match status" value="1"/>
</dbReference>
<dbReference type="OrthoDB" id="1934367at2759"/>
<dbReference type="GO" id="GO:0009631">
    <property type="term" value="P:cold acclimation"/>
    <property type="evidence" value="ECO:0007669"/>
    <property type="project" value="TreeGrafter"/>
</dbReference>